<reference evidence="3 4" key="1">
    <citation type="submission" date="2020-03" db="EMBL/GenBank/DDBJ databases">
        <title>Sequencing the genomes of 1000 actinobacteria strains.</title>
        <authorList>
            <person name="Klenk H.-P."/>
        </authorList>
    </citation>
    <scope>NUCLEOTIDE SEQUENCE [LARGE SCALE GENOMIC DNA]</scope>
    <source>
        <strain evidence="3 4">DSM 45685</strain>
    </source>
</reference>
<evidence type="ECO:0000313" key="3">
    <source>
        <dbReference type="EMBL" id="NIJ09660.1"/>
    </source>
</evidence>
<dbReference type="Proteomes" id="UP000545493">
    <property type="component" value="Unassembled WGS sequence"/>
</dbReference>
<dbReference type="InterPro" id="IPR030802">
    <property type="entry name" value="Permease_MalE"/>
</dbReference>
<name>A0A7X5UKJ5_9PSEU</name>
<gene>
    <name evidence="3" type="ORF">FHU38_000004</name>
</gene>
<sequence>MSSGMPRPTETGTQAGRSRARPPKPADVIVSPGSIVKSIKEAVTTGGDIARFSWQVVRALPDLRHYPTEVFHQCGVLILSSGLIIWMMQFVMGYECGLEGNYTLKQIGAPLYSGIFNAWCGIREMAPYMWGYIISAKVGCGLVAEIGSMRISDEIDAMEVMGVKSRSYLVGARVVAAWLALPFLYIVGLGIMYIGEYLTTVKMLGGVSEGGYSFIFWLYQNPADLLYSLVKVMAMGTAVVFVGCYYGYTASGGSVGVGRSTAKSMMLNMVLVHVIGVLGTQLFWGLSPNAPIAN</sequence>
<keyword evidence="4" id="KW-1185">Reference proteome</keyword>
<dbReference type="PANTHER" id="PTHR30188:SF13">
    <property type="entry name" value="CONSERVED HYPOTHETICAL INTEGRAL MEMBRANE PROTEIN YRBE3B"/>
    <property type="match status" value="1"/>
</dbReference>
<dbReference type="GO" id="GO:0043190">
    <property type="term" value="C:ATP-binding cassette (ABC) transporter complex"/>
    <property type="evidence" value="ECO:0007669"/>
    <property type="project" value="InterPro"/>
</dbReference>
<dbReference type="RefSeq" id="WP_232285490.1">
    <property type="nucleotide sequence ID" value="NZ_JAAOYM010000001.1"/>
</dbReference>
<accession>A0A7X5UKJ5</accession>
<feature type="transmembrane region" description="Helical" evidence="2">
    <location>
        <begin position="70"/>
        <end position="88"/>
    </location>
</feature>
<feature type="region of interest" description="Disordered" evidence="1">
    <location>
        <begin position="1"/>
        <end position="28"/>
    </location>
</feature>
<dbReference type="PANTHER" id="PTHR30188">
    <property type="entry name" value="ABC TRANSPORTER PERMEASE PROTEIN-RELATED"/>
    <property type="match status" value="1"/>
</dbReference>
<feature type="transmembrane region" description="Helical" evidence="2">
    <location>
        <begin position="267"/>
        <end position="286"/>
    </location>
</feature>
<evidence type="ECO:0000256" key="2">
    <source>
        <dbReference type="SAM" id="Phobius"/>
    </source>
</evidence>
<keyword evidence="2" id="KW-1133">Transmembrane helix</keyword>
<feature type="transmembrane region" description="Helical" evidence="2">
    <location>
        <begin position="225"/>
        <end position="246"/>
    </location>
</feature>
<dbReference type="Pfam" id="PF02405">
    <property type="entry name" value="MlaE"/>
    <property type="match status" value="1"/>
</dbReference>
<comment type="caution">
    <text evidence="3">The sequence shown here is derived from an EMBL/GenBank/DDBJ whole genome shotgun (WGS) entry which is preliminary data.</text>
</comment>
<feature type="transmembrane region" description="Helical" evidence="2">
    <location>
        <begin position="174"/>
        <end position="194"/>
    </location>
</feature>
<evidence type="ECO:0000313" key="4">
    <source>
        <dbReference type="Proteomes" id="UP000545493"/>
    </source>
</evidence>
<organism evidence="3 4">
    <name type="scientific">Saccharomonospora amisosensis</name>
    <dbReference type="NCBI Taxonomy" id="1128677"/>
    <lineage>
        <taxon>Bacteria</taxon>
        <taxon>Bacillati</taxon>
        <taxon>Actinomycetota</taxon>
        <taxon>Actinomycetes</taxon>
        <taxon>Pseudonocardiales</taxon>
        <taxon>Pseudonocardiaceae</taxon>
        <taxon>Saccharomonospora</taxon>
    </lineage>
</organism>
<proteinExistence type="predicted"/>
<evidence type="ECO:0000256" key="1">
    <source>
        <dbReference type="SAM" id="MobiDB-lite"/>
    </source>
</evidence>
<keyword evidence="2" id="KW-0812">Transmembrane</keyword>
<protein>
    <submittedName>
        <fullName evidence="3">Phospholipid/cholesterol/gamma-HCH transport system permease protein</fullName>
    </submittedName>
</protein>
<keyword evidence="2" id="KW-0472">Membrane</keyword>
<dbReference type="GO" id="GO:0005548">
    <property type="term" value="F:phospholipid transporter activity"/>
    <property type="evidence" value="ECO:0007669"/>
    <property type="project" value="TreeGrafter"/>
</dbReference>
<dbReference type="EMBL" id="JAAOYM010000001">
    <property type="protein sequence ID" value="NIJ09660.1"/>
    <property type="molecule type" value="Genomic_DNA"/>
</dbReference>
<dbReference type="AlphaFoldDB" id="A0A7X5UKJ5"/>